<keyword evidence="12 23" id="KW-0175">Coiled coil</keyword>
<keyword evidence="11" id="KW-0243">Dynein</keyword>
<dbReference type="Gene3D" id="1.20.58.1120">
    <property type="match status" value="1"/>
</dbReference>
<dbReference type="Pfam" id="PF03028">
    <property type="entry name" value="Dynein_heavy"/>
    <property type="match status" value="1"/>
</dbReference>
<dbReference type="FunFam" id="1.10.8.720:FF:000006">
    <property type="entry name" value="cytoplasmic dynein 2 heavy chain 1"/>
    <property type="match status" value="1"/>
</dbReference>
<keyword evidence="10" id="KW-0067">ATP-binding</keyword>
<dbReference type="InterPro" id="IPR042222">
    <property type="entry name" value="Dynein_2_N"/>
</dbReference>
<gene>
    <name evidence="25" type="ORF">FD754_017526</name>
</gene>
<dbReference type="FunFam" id="1.10.8.1220:FF:000003">
    <property type="entry name" value="Dynein cytoplasmic 2 heavy chain 1"/>
    <property type="match status" value="1"/>
</dbReference>
<evidence type="ECO:0000256" key="6">
    <source>
        <dbReference type="ARBA" id="ARBA00022490"/>
    </source>
</evidence>
<comment type="similarity">
    <text evidence="3">Belongs to the dynein heavy chain family.</text>
</comment>
<dbReference type="FunFam" id="3.40.50.300:FF:000071">
    <property type="entry name" value="Cytoplasmic dynein heavy chain 1"/>
    <property type="match status" value="1"/>
</dbReference>
<feature type="domain" description="AAA+ ATPase" evidence="24">
    <location>
        <begin position="1684"/>
        <end position="1830"/>
    </location>
</feature>
<comment type="subunit">
    <text evidence="19">The cytoplasmic dynein complex 2 is probably composed by a heavy chain DYNC2H1 homodimer and a number of DYNC2LI1 light intermediate chains.</text>
</comment>
<evidence type="ECO:0000256" key="20">
    <source>
        <dbReference type="ARBA" id="ARBA00078768"/>
    </source>
</evidence>
<evidence type="ECO:0000256" key="1">
    <source>
        <dbReference type="ARBA" id="ARBA00004202"/>
    </source>
</evidence>
<keyword evidence="26" id="KW-1185">Reference proteome</keyword>
<dbReference type="GO" id="GO:0008569">
    <property type="term" value="F:minus-end-directed microtubule motor activity"/>
    <property type="evidence" value="ECO:0007669"/>
    <property type="project" value="InterPro"/>
</dbReference>
<keyword evidence="17" id="KW-0966">Cell projection</keyword>
<dbReference type="SUPFAM" id="SSF52540">
    <property type="entry name" value="P-loop containing nucleoside triphosphate hydrolases"/>
    <property type="match status" value="4"/>
</dbReference>
<comment type="caution">
    <text evidence="25">The sequence shown here is derived from an EMBL/GenBank/DDBJ whole genome shotgun (WGS) entry which is preliminary data.</text>
</comment>
<dbReference type="FunFam" id="3.40.50.300:FF:000710">
    <property type="entry name" value="Cytoplasmic dynein 2 heavy chain 1"/>
    <property type="match status" value="1"/>
</dbReference>
<organism evidence="25 26">
    <name type="scientific">Muntiacus muntjak</name>
    <name type="common">Barking deer</name>
    <name type="synonym">Indian muntjac</name>
    <dbReference type="NCBI Taxonomy" id="9888"/>
    <lineage>
        <taxon>Eukaryota</taxon>
        <taxon>Metazoa</taxon>
        <taxon>Chordata</taxon>
        <taxon>Craniata</taxon>
        <taxon>Vertebrata</taxon>
        <taxon>Euteleostomi</taxon>
        <taxon>Mammalia</taxon>
        <taxon>Eutheria</taxon>
        <taxon>Laurasiatheria</taxon>
        <taxon>Artiodactyla</taxon>
        <taxon>Ruminantia</taxon>
        <taxon>Pecora</taxon>
        <taxon>Cervidae</taxon>
        <taxon>Muntiacinae</taxon>
        <taxon>Muntiacus</taxon>
    </lineage>
</organism>
<comment type="subcellular location">
    <subcellularLocation>
        <location evidence="1">Cell membrane</location>
        <topology evidence="1">Peripheral membrane protein</topology>
    </subcellularLocation>
    <subcellularLocation>
        <location evidence="2">Cytoplasm</location>
        <location evidence="2">Cytoskeleton</location>
        <location evidence="2">Cilium axoneme</location>
    </subcellularLocation>
</comment>
<dbReference type="GO" id="GO:0005886">
    <property type="term" value="C:plasma membrane"/>
    <property type="evidence" value="ECO:0007669"/>
    <property type="project" value="UniProtKB-SubCell"/>
</dbReference>
<dbReference type="GO" id="GO:0005874">
    <property type="term" value="C:microtubule"/>
    <property type="evidence" value="ECO:0007669"/>
    <property type="project" value="UniProtKB-KW"/>
</dbReference>
<feature type="coiled-coil region" evidence="23">
    <location>
        <begin position="3075"/>
        <end position="3158"/>
    </location>
</feature>
<dbReference type="InterPro" id="IPR035706">
    <property type="entry name" value="AAA_9"/>
</dbReference>
<dbReference type="FunFam" id="1.20.58.1120:FF:000006">
    <property type="entry name" value="cytoplasmic dynein 2 heavy chain 1"/>
    <property type="match status" value="1"/>
</dbReference>
<dbReference type="FunFam" id="1.10.8.710:FF:000006">
    <property type="entry name" value="cytoplasmic dynein 2 heavy chain 1"/>
    <property type="match status" value="1"/>
</dbReference>
<dbReference type="InterPro" id="IPR013594">
    <property type="entry name" value="Dynein_heavy_tail"/>
</dbReference>
<keyword evidence="15" id="KW-0505">Motor protein</keyword>
<dbReference type="InterPro" id="IPR042228">
    <property type="entry name" value="Dynein_linker_3"/>
</dbReference>
<dbReference type="Gene3D" id="1.20.920.30">
    <property type="match status" value="1"/>
</dbReference>
<evidence type="ECO:0000313" key="26">
    <source>
        <dbReference type="Proteomes" id="UP000326458"/>
    </source>
</evidence>
<evidence type="ECO:0000256" key="23">
    <source>
        <dbReference type="SAM" id="Coils"/>
    </source>
</evidence>
<dbReference type="FunFam" id="3.40.50.300:FF:001810">
    <property type="entry name" value="Cytoplasmic dynein 2 heavy chain 1"/>
    <property type="match status" value="1"/>
</dbReference>
<keyword evidence="5" id="KW-1003">Cell membrane</keyword>
<dbReference type="Pfam" id="PF21264">
    <property type="entry name" value="DYNC2H1_AAA_dom"/>
    <property type="match status" value="1"/>
</dbReference>
<dbReference type="Gene3D" id="1.10.8.710">
    <property type="match status" value="1"/>
</dbReference>
<dbReference type="FunFam" id="3.20.180.20:FF:000002">
    <property type="entry name" value="Cytoplasmic dynein heavy chain 1"/>
    <property type="match status" value="1"/>
</dbReference>
<dbReference type="Pfam" id="PF12775">
    <property type="entry name" value="AAA_7"/>
    <property type="match status" value="1"/>
</dbReference>
<feature type="domain" description="AAA+ ATPase" evidence="24">
    <location>
        <begin position="1971"/>
        <end position="2127"/>
    </location>
</feature>
<keyword evidence="9" id="KW-0970">Cilium biogenesis/degradation</keyword>
<dbReference type="GO" id="GO:0030030">
    <property type="term" value="P:cell projection organization"/>
    <property type="evidence" value="ECO:0007669"/>
    <property type="project" value="UniProtKB-KW"/>
</dbReference>
<dbReference type="InterPro" id="IPR041658">
    <property type="entry name" value="AAA_lid_11"/>
</dbReference>
<evidence type="ECO:0000256" key="8">
    <source>
        <dbReference type="ARBA" id="ARBA00022741"/>
    </source>
</evidence>
<evidence type="ECO:0000313" key="25">
    <source>
        <dbReference type="EMBL" id="KAB0352669.1"/>
    </source>
</evidence>
<dbReference type="GO" id="GO:0007018">
    <property type="term" value="P:microtubule-based movement"/>
    <property type="evidence" value="ECO:0007669"/>
    <property type="project" value="InterPro"/>
</dbReference>
<keyword evidence="8" id="KW-0547">Nucleotide-binding</keyword>
<dbReference type="PANTHER" id="PTHR46532">
    <property type="entry name" value="MALE FERTILITY FACTOR KL5"/>
    <property type="match status" value="1"/>
</dbReference>
<dbReference type="GO" id="GO:0045505">
    <property type="term" value="F:dynein intermediate chain binding"/>
    <property type="evidence" value="ECO:0007669"/>
    <property type="project" value="InterPro"/>
</dbReference>
<evidence type="ECO:0000256" key="13">
    <source>
        <dbReference type="ARBA" id="ARBA00023069"/>
    </source>
</evidence>
<dbReference type="SMART" id="SM00382">
    <property type="entry name" value="AAA"/>
    <property type="match status" value="3"/>
</dbReference>
<dbReference type="Gene3D" id="3.40.50.300">
    <property type="entry name" value="P-loop containing nucleotide triphosphate hydrolases"/>
    <property type="match status" value="5"/>
</dbReference>
<evidence type="ECO:0000256" key="11">
    <source>
        <dbReference type="ARBA" id="ARBA00023017"/>
    </source>
</evidence>
<dbReference type="Pfam" id="PF12777">
    <property type="entry name" value="MT"/>
    <property type="match status" value="1"/>
</dbReference>
<dbReference type="InterPro" id="IPR042219">
    <property type="entry name" value="AAA_lid_11_sf"/>
</dbReference>
<evidence type="ECO:0000256" key="10">
    <source>
        <dbReference type="ARBA" id="ARBA00022840"/>
    </source>
</evidence>
<dbReference type="Pfam" id="PF12781">
    <property type="entry name" value="AAA_9"/>
    <property type="match status" value="1"/>
</dbReference>
<evidence type="ECO:0000256" key="15">
    <source>
        <dbReference type="ARBA" id="ARBA00023175"/>
    </source>
</evidence>
<dbReference type="Gene3D" id="3.20.180.20">
    <property type="entry name" value="Dynein heavy chain, N-terminal domain 2"/>
    <property type="match status" value="1"/>
</dbReference>
<evidence type="ECO:0000256" key="5">
    <source>
        <dbReference type="ARBA" id="ARBA00022475"/>
    </source>
</evidence>
<evidence type="ECO:0000256" key="18">
    <source>
        <dbReference type="ARBA" id="ARBA00023902"/>
    </source>
</evidence>
<keyword evidence="4" id="KW-0217">Developmental protein</keyword>
<dbReference type="Gene3D" id="1.10.287.2610">
    <property type="match status" value="1"/>
</dbReference>
<dbReference type="InterPro" id="IPR024743">
    <property type="entry name" value="Dynein_HC_stalk"/>
</dbReference>
<dbReference type="InterPro" id="IPR049400">
    <property type="entry name" value="DYNC2H1_AAA_dom"/>
</dbReference>
<dbReference type="GO" id="GO:0005858">
    <property type="term" value="C:axonemal dynein complex"/>
    <property type="evidence" value="ECO:0007669"/>
    <property type="project" value="TreeGrafter"/>
</dbReference>
<protein>
    <recommendedName>
        <fullName evidence="18">Cytoplasmic dynein 2 heavy chain 1</fullName>
    </recommendedName>
    <alternativeName>
        <fullName evidence="20">Cytoplasmic dynein 2 heavy chain</fullName>
    </alternativeName>
    <alternativeName>
        <fullName evidence="21">Dynein cytoplasmic heavy chain 2</fullName>
    </alternativeName>
    <alternativeName>
        <fullName evidence="22">Dynein heavy chain isotype 1B</fullName>
    </alternativeName>
</protein>
<evidence type="ECO:0000256" key="22">
    <source>
        <dbReference type="ARBA" id="ARBA00083782"/>
    </source>
</evidence>
<dbReference type="Proteomes" id="UP000326458">
    <property type="component" value="Unassembled WGS sequence"/>
</dbReference>
<evidence type="ECO:0000256" key="16">
    <source>
        <dbReference type="ARBA" id="ARBA00023212"/>
    </source>
</evidence>
<evidence type="ECO:0000256" key="17">
    <source>
        <dbReference type="ARBA" id="ARBA00023273"/>
    </source>
</evidence>
<dbReference type="FunFam" id="1.20.920.20:FF:000002">
    <property type="entry name" value="Cytoplasmic dynein 1 heavy chain"/>
    <property type="match status" value="1"/>
</dbReference>
<dbReference type="FunFam" id="1.20.920.30:FF:000006">
    <property type="entry name" value="Cytoplasmic dynein 2 heavy chain 1"/>
    <property type="match status" value="1"/>
</dbReference>
<evidence type="ECO:0000256" key="9">
    <source>
        <dbReference type="ARBA" id="ARBA00022794"/>
    </source>
</evidence>
<evidence type="ECO:0000256" key="19">
    <source>
        <dbReference type="ARBA" id="ARBA00064100"/>
    </source>
</evidence>
<dbReference type="InterPro" id="IPR004273">
    <property type="entry name" value="Dynein_heavy_D6_P-loop"/>
</dbReference>
<evidence type="ECO:0000256" key="12">
    <source>
        <dbReference type="ARBA" id="ARBA00023054"/>
    </source>
</evidence>
<dbReference type="Gene3D" id="1.20.140.100">
    <property type="entry name" value="Dynein heavy chain, N-terminal domain 2"/>
    <property type="match status" value="1"/>
</dbReference>
<dbReference type="Pfam" id="PF12780">
    <property type="entry name" value="AAA_8"/>
    <property type="match status" value="1"/>
</dbReference>
<dbReference type="Pfam" id="PF18198">
    <property type="entry name" value="AAA_lid_11"/>
    <property type="match status" value="1"/>
</dbReference>
<dbReference type="PANTHER" id="PTHR46532:SF15">
    <property type="entry name" value="CYTOPLASMIC DYNEIN 2 HEAVY CHAIN 1"/>
    <property type="match status" value="1"/>
</dbReference>
<dbReference type="Gene3D" id="1.10.8.1220">
    <property type="match status" value="1"/>
</dbReference>
<dbReference type="InterPro" id="IPR035699">
    <property type="entry name" value="AAA_6"/>
</dbReference>
<keyword evidence="13" id="KW-0969">Cilium</keyword>
<reference evidence="25 26" key="1">
    <citation type="submission" date="2019-06" db="EMBL/GenBank/DDBJ databases">
        <title>Discovery of a novel chromosome fission-fusion reversal in muntjac.</title>
        <authorList>
            <person name="Mudd A.B."/>
            <person name="Bredeson J.V."/>
            <person name="Baum R."/>
            <person name="Hockemeyer D."/>
            <person name="Rokhsar D.S."/>
        </authorList>
    </citation>
    <scope>NUCLEOTIDE SEQUENCE [LARGE SCALE GENOMIC DNA]</scope>
    <source>
        <strain evidence="25">UTSW_UCB_Mm</strain>
        <tissue evidence="25">Fibroblast cell line</tissue>
    </source>
</reference>
<evidence type="ECO:0000256" key="21">
    <source>
        <dbReference type="ARBA" id="ARBA00083259"/>
    </source>
</evidence>
<evidence type="ECO:0000259" key="24">
    <source>
        <dbReference type="SMART" id="SM00382"/>
    </source>
</evidence>
<keyword evidence="14" id="KW-0472">Membrane</keyword>
<dbReference type="SUPFAM" id="SSF57997">
    <property type="entry name" value="Tropomyosin"/>
    <property type="match status" value="1"/>
</dbReference>
<evidence type="ECO:0000256" key="3">
    <source>
        <dbReference type="ARBA" id="ARBA00008887"/>
    </source>
</evidence>
<dbReference type="Pfam" id="PF22597">
    <property type="entry name" value="DYN_lid"/>
    <property type="match status" value="1"/>
</dbReference>
<dbReference type="FunFam" id="3.40.50.300:FF:000706">
    <property type="entry name" value="Cytoplasmic dynein 2 heavy chain 1"/>
    <property type="match status" value="1"/>
</dbReference>
<dbReference type="Pfam" id="PF12774">
    <property type="entry name" value="AAA_6"/>
    <property type="match status" value="1"/>
</dbReference>
<dbReference type="InterPro" id="IPR013602">
    <property type="entry name" value="Dynein_heavy_linker"/>
</dbReference>
<dbReference type="FunFam" id="3.40.50.300:FF:002654">
    <property type="entry name" value="Cytoplasmic dynein 2 heavy chain 1"/>
    <property type="match status" value="1"/>
</dbReference>
<feature type="domain" description="AAA+ ATPase" evidence="24">
    <location>
        <begin position="2283"/>
        <end position="2431"/>
    </location>
</feature>
<dbReference type="InterPro" id="IPR043157">
    <property type="entry name" value="Dynein_AAA1S"/>
</dbReference>
<dbReference type="InterPro" id="IPR026983">
    <property type="entry name" value="DHC"/>
</dbReference>
<keyword evidence="16" id="KW-0206">Cytoskeleton</keyword>
<proteinExistence type="inferred from homology"/>
<keyword evidence="7" id="KW-0493">Microtubule</keyword>
<dbReference type="Gene3D" id="1.10.8.720">
    <property type="entry name" value="Region D6 of dynein motor"/>
    <property type="match status" value="1"/>
</dbReference>
<evidence type="ECO:0000256" key="2">
    <source>
        <dbReference type="ARBA" id="ARBA00004430"/>
    </source>
</evidence>
<name>A0A5N3VTG4_MUNMU</name>
<dbReference type="Pfam" id="PF08385">
    <property type="entry name" value="DHC_N1"/>
    <property type="match status" value="1"/>
</dbReference>
<dbReference type="Pfam" id="PF08393">
    <property type="entry name" value="DHC_N2"/>
    <property type="match status" value="1"/>
</dbReference>
<dbReference type="GO" id="GO:0051959">
    <property type="term" value="F:dynein light intermediate chain binding"/>
    <property type="evidence" value="ECO:0007669"/>
    <property type="project" value="InterPro"/>
</dbReference>
<dbReference type="GO" id="GO:0005524">
    <property type="term" value="F:ATP binding"/>
    <property type="evidence" value="ECO:0007669"/>
    <property type="project" value="UniProtKB-KW"/>
</dbReference>
<dbReference type="FunFam" id="3.40.50.300:FF:000598">
    <property type="entry name" value="Dynein cytoplasmic 2 heavy chain 1"/>
    <property type="match status" value="1"/>
</dbReference>
<evidence type="ECO:0000256" key="7">
    <source>
        <dbReference type="ARBA" id="ARBA00022701"/>
    </source>
</evidence>
<dbReference type="FunFam" id="1.20.140.100:FF:000005">
    <property type="entry name" value="cytoplasmic dynein 2 heavy chain 1"/>
    <property type="match status" value="1"/>
</dbReference>
<dbReference type="InterPro" id="IPR024317">
    <property type="entry name" value="Dynein_heavy_chain_D4_dom"/>
</dbReference>
<dbReference type="Gene3D" id="6.10.140.1060">
    <property type="match status" value="1"/>
</dbReference>
<evidence type="ECO:0000256" key="14">
    <source>
        <dbReference type="ARBA" id="ARBA00023136"/>
    </source>
</evidence>
<dbReference type="Gene3D" id="1.20.920.20">
    <property type="match status" value="1"/>
</dbReference>
<evidence type="ECO:0000256" key="4">
    <source>
        <dbReference type="ARBA" id="ARBA00022473"/>
    </source>
</evidence>
<dbReference type="InterPro" id="IPR054354">
    <property type="entry name" value="DYNC2H1-like_lid"/>
</dbReference>
<keyword evidence="6" id="KW-0963">Cytoplasm</keyword>
<dbReference type="InterPro" id="IPR003593">
    <property type="entry name" value="AAA+_ATPase"/>
</dbReference>
<sequence length="4121" mass="471259">MAGGPGDVRKLFIVATTRNYFGLVSESWDHALLGNGPEINNFLDDGNQMLLRVQRSDAGIAFSNVIDFADTKDKVLVFFKLRPEVITDQNLHNNILVSSMLESPINSLYHAVRQVFAPMLLKDQEWSRNFDPKLQNLLSELEAGLGIVLRRSDTNLSKLKFKEDDTRGILTPSDEFQFWIEQAHRGSKQITKERASCFKELFETIAREFYNLDGLSLLEVVDLVETTRDVVDDVWRQTEHDHYPESRMLHLLDIIGGSFGRFVQKKLGTLNLWEDPYYLVKENMKAGISICEQWVTACSHLTGQVWQRYVPHPWKNEKYFPETLDKLGKRLEEVLAVRTIHEKLLYFSSASDEKIICLARVFEPFAGLNPVQYNPYTEPLWKAAVSQYEKIIAPAEQKIAGKLKNYISEIQDSPQQLLQAFLKYEELVKRPTISKELMLERETLLARLMDSVKDFRLDFENRCRGIPGDASGPLAGKNLSEVVNNIVWVRQLELKVDDTIKIAEALLSDLSGFRSFHRSAEDLLDQFKLYEQEQFDDWSRDIQSGLSDSKSGLCIEANSRIMELDPSDGSLKVLYSDRLVILLREVRQLSALGFVIPAKIQQVANVAQKFCKQAIILKQVAHFYNSIDQQMIQSQRPMMLQSALAFEQIIKNSKAGSGGKTHITWDNPKELEGYIQKLQNAAERLATENRKLRKWHTTFCEKVVVLMNIDLLRQQQRWKDGLQELRTGLASVEAQGFQASDMHAWKQHWNHQLYKALEHQYQMGLEALNENLPEINIDLIYKQGRLQFKPPFEEIRAKYYREMKRFISIPNQFKGVGEAGDESIFSIMIDRNASGFLTIFSKAEDLFRRLSAVLHQHEEWIVIGQVDMEALVEKHLSTVHDWEKNFKALKIKGKEVERLPSAVKVDCLNINCNPVKTVIDDLIQKLFDMLVLSLKKSIQAHLHEIDTFVTEAMEVLTIMPQSVEEIGNANLQYSKLQERKPEILPLFQEAEDKNRLLRTVAGGGLETISNLKAKWDKFELMMESHQLMIRDQIEVMKGNVRSRLQIYYQELEKFKARWDQLKPGDDVIETGQPDTLDKSAKSIKEKKVEFDDLEVIRKKLLDDCHHFGLEEPNFSLAYSISKDIESCVQIWALYEEFQQGFQEMANEDWITFRTKTYLFEEFLMNWHDRLRKVEEHSVMTVKLQSEVDKYKIAIPVLKYVRGEHLSPDHWLDLFRLLGLPRGTSLEKLLFGDLLRVADIVVAKASDLKDLNSRAQGEVTIREALRELDLWGVGAVFTLVDYEDSQSRTIKLIKDWKDIVNQVGDNRCLLQSLKDSPYYKGFEDKVSIWERKLAELDEYLQNLNHIQRKWIYLEPIFGRGALPKEQTRFNRVDEDFRSIMLDIKKDNRVTTLTTHAGIRNSLLTILDQLQRCQKSLNEFLEEKRSAFPRFYFIGDDDLLEILGQSTNPSVIQSHLKKLFAGIHSVCFDEELKHITAMKSLEGEVVPFKNKVLLSNNVETWLNDLALEMKQTLKELLIECVTAGRSSQGAVDPSFFPSQILCLAEQIKFTEDVENAIKDHSLHQIETQLVNKLEHYTNIDTSSEDPGNTESGILELKLKALILDIIHNIDVVKQLNQVQIHTTEDWAWKKQVRFYMKSDHTCYVQMVDSELHYTYEYQGNAPKLVYTPLTDKCYLTLTQAMNMGLGGNPYGPAGTGKTESVKALGGLLGRQVLVFNCDEGIDVKSMGRIFVGLVKCGAWGCFDEFNRLEESVLSAVSMQIQTIQDALKNHRTVCELLGKEVEINSNSGIFITMNPAGKGYGGRQKLPDNLKQLFRPVAMSHPDNELIAEVILYSEGFKDAKVLGRKLVAIFNLSRELLTPQQHYDWGLRALKTVLRGSGNLLRQLKKTSIKQNVNESHIVVQALRLNTMSKFTFADCTRFDALIKDVFPGIDFKAVEYDELSAALKQVFEEANYEIIPNQIKKALELYEQLRQRMGVVIVGPSGAGKSTLWRMLRAALCKTGKVVKQYTMNPKAMPRHQLLGHIDMDTREWSDGVLTNSARQVVREPQDVSSWIICDGDIDPEWIESLNSVLDDNRLLTMPSGERIQFGQNVNFVFETHDLSCASPATISRMGMIFLSDEETDLNSLIKSWLRSQPPTYRNNLENWIGDYFEKALQWVLKQNDYVVETSLVGTVMNGLSHLHGCRDHDQFIINLIRGLGGNLNLKSRLEFTKEVFNWARESPPDPHKPLDTYYDSSRGRLASYVLKKPENLTADDFSNSQTLPVIQTPDMQRGLDYFKPWLSPDTKQPFILVGPEGCGKGMLLRYAFSRLRSTHIATVHCSTQTTSQHLLQKLSQTCMVIGTNTGRVYRPKDCERLVLYLKDINLPKLDKWGTSTLIAFLQQVLTYQGFYDENLEWVGLENIQIVASMSAGGRLGRHQLTTRFTSIVRLCAIDYPEREQLQTIYGAYLEPVLHKNLKNHSIWGSSSKIYLLAGSMVQVYEQVRAKFTVDDYSHYFFTPCILTQWVLGLFRYDLEGGSSNHPLDYVLEIVAYEARRLFRDKIVGAKELHLFDSILTSVFQGDWGSDILDNMADNFYVTWGARHNSGTRSVPGQPLPPHGKPLGKLNSSDLKDVIKKGLIHYGRDNQNLDILLFQEVLEYMSRIDRVLSFPGGSLLLAGRSGVGRRTITSLVSHMHGAVLFSPKISRGYELKHFKNDLKHVLHLAGVEAQQVVLLLEDYQFVHPTFLEMINSLLSSGEVPGLYTLEELEPLLLPLKDQASQDGFFGPVFNYFTYRVQQNLHIVLIMDSTNLNFIINCESNPALHKKCQVLWMEAWSDSSMKKIPEMLLSEMGGEENYSDKKRKEEKKKKSVDHDFLKSFLLIHESCKSYGATPSRYMTFLRVYSAISSSKKEELLKRQSHLQAGVSKLNEAKALVAELNRTAGEQSVLLKTKQDEADAALQEITVSMQPLVNEAKLAVGNIKPESLSEIRSLRMPPDVIRDILEGVLRLMGIFDTSWVSMKSFLAKRGVREDIATFDARNIPKEIRESVEELLFKNKGSFDPKNAKRASTAAAPLAAWVKANVQYSHVLERIQPLETEQAGLESNLRKTEDRKRKLEELLNSVGQKVSELKEKFQSRTSEAAKLEAEVSKAQETIKAAEVLINQLDREHRRWNAQVAEITEELATLPKRAQLAAAFITYLSAAPEGLRKTCLEEWTKSAGLEKFDLRRFLCTESEQLIWKSEGLPSDDLSIENALVILQSRVCPFLIDPSSQATEWLKTHLKDSRLEVINQQDSNFITALELAVRFGKTLIIQEMDGVEPVLYPLLRRDLVAQGPRYVVQIGDKIIDYNEEFRLFLSTRSPNPFIPPDAASIVTEVNFTTTRSGLRGQLLALTIQHEKPDLEEQKTKLLQQEEDKKIQLAKLEESLLETLATSQGNILENKDLIESLNQTKASSALIQESLKESYKLQISLDQERDAYLPLAESASKMYFIISDLSKINNMYRFSLASFLRLFQRALQNKQDSENTEQRIKSLINSLKHMVYEYICRCLFKEWDTFTGVVVGDMLRKVDSQQRIRDQLPSWIDQERSWAVATLKIALPSLYQTLCFEDVALWRTYYHNSMCEQEFPSILIKKVSLFQQVLVVQALRPDRLQSAMALFACKTLGLKELSPPPLNLKRLYRETLEIEPILIIISPGADPSQELQELANAERSGECYHQIAMGQGQADLAVQMLKECARNGDWLCLKNLHLVVSWLPVLEKELNTLQPKDTFRLWLTAEVHPNFTPILLQSSLKITYESPPGLKKNLMRTYESWTPEQISKKDNIHRAHALFSFAWFHAACQERRNYIPQGWTKFYEFSLSDLRAGYNIIDRLFDGSKDVQWEFVHGLLENAIYGGRIDNYFDLRVLQSYLKQFFNSSIIDVLNQRNKKSVFPYSISLPKSCSILDYRAVIEKLPEDDKPSFFGLPANIARSSQRMISSQSCPTLWPHELYSPWNSPGQNTGVVGFSFLQTHLLLINWTIINDIKVHVISYLLDKNKAFRVGCMSQVLGPGALGRPRGIGWRGRWEGGLGWGIRRKHKLSPVSPSEANSIIKAPLLGPDYLPQTSPVWPNYLPQTLASDHDRAFLEIQWLQFPASTEMGASLILTKIL</sequence>
<accession>A0A5N3VTG4</accession>
<dbReference type="EMBL" id="VCEA01000002">
    <property type="protein sequence ID" value="KAB0352669.1"/>
    <property type="molecule type" value="Genomic_DNA"/>
</dbReference>
<dbReference type="InterPro" id="IPR027417">
    <property type="entry name" value="P-loop_NTPase"/>
</dbReference>